<keyword evidence="1" id="KW-0472">Membrane</keyword>
<sequence>MSFTKAVKEAGAARLSRVANLLIVIVGIGIYAPYQLYIRSEMTGFMAGQFTDVIAGAIIPSVLAAWPGIRKWFELSLRSLFGTLIVTGAAAFSWEVLVPLLDSTSVPDVMDVFAYLLGGAINWLVAAFLLRRKFAVSEENV</sequence>
<accession>A0ABS0MZ72</accession>
<dbReference type="Proteomes" id="UP000602442">
    <property type="component" value="Unassembled WGS sequence"/>
</dbReference>
<evidence type="ECO:0000313" key="3">
    <source>
        <dbReference type="Proteomes" id="UP000602442"/>
    </source>
</evidence>
<organism evidence="2 3">
    <name type="scientific">Aurantiacibacter sediminis</name>
    <dbReference type="NCBI Taxonomy" id="2793064"/>
    <lineage>
        <taxon>Bacteria</taxon>
        <taxon>Pseudomonadati</taxon>
        <taxon>Pseudomonadota</taxon>
        <taxon>Alphaproteobacteria</taxon>
        <taxon>Sphingomonadales</taxon>
        <taxon>Erythrobacteraceae</taxon>
        <taxon>Aurantiacibacter</taxon>
    </lineage>
</organism>
<proteinExistence type="predicted"/>
<feature type="transmembrane region" description="Helical" evidence="1">
    <location>
        <begin position="50"/>
        <end position="69"/>
    </location>
</feature>
<protein>
    <submittedName>
        <fullName evidence="2">Uncharacterized protein</fullName>
    </submittedName>
</protein>
<feature type="transmembrane region" description="Helical" evidence="1">
    <location>
        <begin position="21"/>
        <end position="38"/>
    </location>
</feature>
<keyword evidence="3" id="KW-1185">Reference proteome</keyword>
<gene>
    <name evidence="2" type="ORF">I5L03_00270</name>
</gene>
<name>A0ABS0MZ72_9SPHN</name>
<keyword evidence="1" id="KW-0812">Transmembrane</keyword>
<evidence type="ECO:0000256" key="1">
    <source>
        <dbReference type="SAM" id="Phobius"/>
    </source>
</evidence>
<evidence type="ECO:0000313" key="2">
    <source>
        <dbReference type="EMBL" id="MBH5321013.1"/>
    </source>
</evidence>
<feature type="transmembrane region" description="Helical" evidence="1">
    <location>
        <begin position="81"/>
        <end position="100"/>
    </location>
</feature>
<keyword evidence="1" id="KW-1133">Transmembrane helix</keyword>
<feature type="transmembrane region" description="Helical" evidence="1">
    <location>
        <begin position="112"/>
        <end position="130"/>
    </location>
</feature>
<reference evidence="2 3" key="1">
    <citation type="submission" date="2020-11" db="EMBL/GenBank/DDBJ databases">
        <title>Erythrobacter sediminis sp. nov., a marine bacterium from a tidal flat of Garorim Bay.</title>
        <authorList>
            <person name="Kim D."/>
            <person name="Yoo Y."/>
            <person name="Kim J.-J."/>
        </authorList>
    </citation>
    <scope>NUCLEOTIDE SEQUENCE [LARGE SCALE GENOMIC DNA]</scope>
    <source>
        <strain evidence="2 3">JGD-13</strain>
    </source>
</reference>
<dbReference type="RefSeq" id="WP_197919663.1">
    <property type="nucleotide sequence ID" value="NZ_CAWPTA010000006.1"/>
</dbReference>
<comment type="caution">
    <text evidence="2">The sequence shown here is derived from an EMBL/GenBank/DDBJ whole genome shotgun (WGS) entry which is preliminary data.</text>
</comment>
<dbReference type="EMBL" id="JAEANY010000001">
    <property type="protein sequence ID" value="MBH5321013.1"/>
    <property type="molecule type" value="Genomic_DNA"/>
</dbReference>